<evidence type="ECO:0000313" key="9">
    <source>
        <dbReference type="EMBL" id="KAF5188718.1"/>
    </source>
</evidence>
<dbReference type="PANTHER" id="PTHR10994">
    <property type="entry name" value="RETICULON"/>
    <property type="match status" value="1"/>
</dbReference>
<evidence type="ECO:0000313" key="10">
    <source>
        <dbReference type="Proteomes" id="UP000554482"/>
    </source>
</evidence>
<accession>A0A7J6VVV4</accession>
<proteinExistence type="predicted"/>
<name>A0A7J6VVV4_THATH</name>
<dbReference type="InterPro" id="IPR003388">
    <property type="entry name" value="Reticulon"/>
</dbReference>
<dbReference type="GO" id="GO:0005789">
    <property type="term" value="C:endoplasmic reticulum membrane"/>
    <property type="evidence" value="ECO:0007669"/>
    <property type="project" value="UniProtKB-SubCell"/>
</dbReference>
<dbReference type="InterPro" id="IPR045064">
    <property type="entry name" value="Reticulon-like"/>
</dbReference>
<evidence type="ECO:0000256" key="3">
    <source>
        <dbReference type="ARBA" id="ARBA00022824"/>
    </source>
</evidence>
<sequence length="231" mass="25921">MSNSTHQSPDSQTMSTSSTTPAAQSCPDSSPISTTSSNVTQDIMLWRKKKVTASILAIATVTWVLLDIYQYNFLNIASWVTMAIVVLLFLGGNIMKLIGKQTPTVPDWEISEQLALVAAKTLRELLEEGLRWILKVGAQSEWYEFAGVVGALLLFAWISSKVDFLALSYISVVVSLTVPVMCVKYEDKIKRSKDRIRVQAKRWCEMLEEKLKRMKNKGSKLGVDKEIKKIE</sequence>
<dbReference type="GO" id="GO:0009617">
    <property type="term" value="P:response to bacterium"/>
    <property type="evidence" value="ECO:0007669"/>
    <property type="project" value="InterPro"/>
</dbReference>
<comment type="subcellular location">
    <subcellularLocation>
        <location evidence="1 6">Endoplasmic reticulum membrane</location>
        <topology evidence="1 6">Multi-pass membrane protein</topology>
    </subcellularLocation>
</comment>
<feature type="region of interest" description="Disordered" evidence="7">
    <location>
        <begin position="1"/>
        <end position="36"/>
    </location>
</feature>
<dbReference type="Proteomes" id="UP000554482">
    <property type="component" value="Unassembled WGS sequence"/>
</dbReference>
<dbReference type="PANTHER" id="PTHR10994:SF145">
    <property type="entry name" value="RETICULON-LIKE PROTEIN B13"/>
    <property type="match status" value="1"/>
</dbReference>
<evidence type="ECO:0000256" key="2">
    <source>
        <dbReference type="ARBA" id="ARBA00022692"/>
    </source>
</evidence>
<evidence type="ECO:0000256" key="4">
    <source>
        <dbReference type="ARBA" id="ARBA00022989"/>
    </source>
</evidence>
<keyword evidence="2 6" id="KW-0812">Transmembrane</keyword>
<keyword evidence="3 6" id="KW-0256">Endoplasmic reticulum</keyword>
<keyword evidence="10" id="KW-1185">Reference proteome</keyword>
<dbReference type="PROSITE" id="PS50845">
    <property type="entry name" value="RETICULON"/>
    <property type="match status" value="1"/>
</dbReference>
<keyword evidence="4 6" id="KW-1133">Transmembrane helix</keyword>
<dbReference type="AlphaFoldDB" id="A0A7J6VVV4"/>
<evidence type="ECO:0000256" key="1">
    <source>
        <dbReference type="ARBA" id="ARBA00004477"/>
    </source>
</evidence>
<feature type="transmembrane region" description="Helical" evidence="6">
    <location>
        <begin position="51"/>
        <end position="70"/>
    </location>
</feature>
<feature type="transmembrane region" description="Helical" evidence="6">
    <location>
        <begin position="164"/>
        <end position="183"/>
    </location>
</feature>
<dbReference type="EMBL" id="JABWDY010026392">
    <property type="protein sequence ID" value="KAF5188718.1"/>
    <property type="molecule type" value="Genomic_DNA"/>
</dbReference>
<dbReference type="OrthoDB" id="567788at2759"/>
<feature type="transmembrane region" description="Helical" evidence="6">
    <location>
        <begin position="76"/>
        <end position="95"/>
    </location>
</feature>
<evidence type="ECO:0000259" key="8">
    <source>
        <dbReference type="PROSITE" id="PS50845"/>
    </source>
</evidence>
<feature type="domain" description="Reticulon" evidence="8">
    <location>
        <begin position="40"/>
        <end position="231"/>
    </location>
</feature>
<keyword evidence="5 6" id="KW-0472">Membrane</keyword>
<protein>
    <recommendedName>
        <fullName evidence="6">Reticulon-like protein</fullName>
    </recommendedName>
</protein>
<gene>
    <name evidence="9" type="ORF">FRX31_021699</name>
</gene>
<organism evidence="9 10">
    <name type="scientific">Thalictrum thalictroides</name>
    <name type="common">Rue-anemone</name>
    <name type="synonym">Anemone thalictroides</name>
    <dbReference type="NCBI Taxonomy" id="46969"/>
    <lineage>
        <taxon>Eukaryota</taxon>
        <taxon>Viridiplantae</taxon>
        <taxon>Streptophyta</taxon>
        <taxon>Embryophyta</taxon>
        <taxon>Tracheophyta</taxon>
        <taxon>Spermatophyta</taxon>
        <taxon>Magnoliopsida</taxon>
        <taxon>Ranunculales</taxon>
        <taxon>Ranunculaceae</taxon>
        <taxon>Thalictroideae</taxon>
        <taxon>Thalictrum</taxon>
    </lineage>
</organism>
<feature type="transmembrane region" description="Helical" evidence="6">
    <location>
        <begin position="141"/>
        <end position="158"/>
    </location>
</feature>
<reference evidence="9 10" key="1">
    <citation type="submission" date="2020-06" db="EMBL/GenBank/DDBJ databases">
        <title>Transcriptomic and genomic resources for Thalictrum thalictroides and T. hernandezii: Facilitating candidate gene discovery in an emerging model plant lineage.</title>
        <authorList>
            <person name="Arias T."/>
            <person name="Riano-Pachon D.M."/>
            <person name="Di Stilio V.S."/>
        </authorList>
    </citation>
    <scope>NUCLEOTIDE SEQUENCE [LARGE SCALE GENOMIC DNA]</scope>
    <source>
        <strain evidence="10">cv. WT478/WT964</strain>
        <tissue evidence="9">Leaves</tissue>
    </source>
</reference>
<evidence type="ECO:0000256" key="7">
    <source>
        <dbReference type="SAM" id="MobiDB-lite"/>
    </source>
</evidence>
<dbReference type="Pfam" id="PF02453">
    <property type="entry name" value="Reticulon"/>
    <property type="match status" value="1"/>
</dbReference>
<evidence type="ECO:0000256" key="5">
    <source>
        <dbReference type="ARBA" id="ARBA00023136"/>
    </source>
</evidence>
<comment type="caution">
    <text evidence="9">The sequence shown here is derived from an EMBL/GenBank/DDBJ whole genome shotgun (WGS) entry which is preliminary data.</text>
</comment>
<evidence type="ECO:0000256" key="6">
    <source>
        <dbReference type="RuleBase" id="RU363132"/>
    </source>
</evidence>